<keyword evidence="1" id="KW-1133">Transmembrane helix</keyword>
<protein>
    <submittedName>
        <fullName evidence="2">Uncharacterized protein</fullName>
    </submittedName>
</protein>
<evidence type="ECO:0000313" key="2">
    <source>
        <dbReference type="EMBL" id="OBZ67828.1"/>
    </source>
</evidence>
<accession>A0A1C7LTI9</accession>
<dbReference type="OrthoDB" id="3496539at2759"/>
<proteinExistence type="predicted"/>
<feature type="transmembrane region" description="Helical" evidence="1">
    <location>
        <begin position="14"/>
        <end position="33"/>
    </location>
</feature>
<keyword evidence="1" id="KW-0812">Transmembrane</keyword>
<name>A0A1C7LTI9_GRIFR</name>
<dbReference type="AlphaFoldDB" id="A0A1C7LTI9"/>
<evidence type="ECO:0000313" key="3">
    <source>
        <dbReference type="Proteomes" id="UP000092993"/>
    </source>
</evidence>
<gene>
    <name evidence="2" type="ORF">A0H81_12388</name>
</gene>
<reference evidence="2 3" key="1">
    <citation type="submission" date="2016-03" db="EMBL/GenBank/DDBJ databases">
        <title>Whole genome sequencing of Grifola frondosa 9006-11.</title>
        <authorList>
            <person name="Min B."/>
            <person name="Park H."/>
            <person name="Kim J.-G."/>
            <person name="Cho H."/>
            <person name="Oh Y.-L."/>
            <person name="Kong W.-S."/>
            <person name="Choi I.-G."/>
        </authorList>
    </citation>
    <scope>NUCLEOTIDE SEQUENCE [LARGE SCALE GENOMIC DNA]</scope>
    <source>
        <strain evidence="2 3">9006-11</strain>
    </source>
</reference>
<comment type="caution">
    <text evidence="2">The sequence shown here is derived from an EMBL/GenBank/DDBJ whole genome shotgun (WGS) entry which is preliminary data.</text>
</comment>
<keyword evidence="1" id="KW-0472">Membrane</keyword>
<keyword evidence="3" id="KW-1185">Reference proteome</keyword>
<organism evidence="2 3">
    <name type="scientific">Grifola frondosa</name>
    <name type="common">Maitake</name>
    <name type="synonym">Polyporus frondosus</name>
    <dbReference type="NCBI Taxonomy" id="5627"/>
    <lineage>
        <taxon>Eukaryota</taxon>
        <taxon>Fungi</taxon>
        <taxon>Dikarya</taxon>
        <taxon>Basidiomycota</taxon>
        <taxon>Agaricomycotina</taxon>
        <taxon>Agaricomycetes</taxon>
        <taxon>Polyporales</taxon>
        <taxon>Grifolaceae</taxon>
        <taxon>Grifola</taxon>
    </lineage>
</organism>
<evidence type="ECO:0000256" key="1">
    <source>
        <dbReference type="SAM" id="Phobius"/>
    </source>
</evidence>
<dbReference type="Proteomes" id="UP000092993">
    <property type="component" value="Unassembled WGS sequence"/>
</dbReference>
<dbReference type="EMBL" id="LUGG01000023">
    <property type="protein sequence ID" value="OBZ67828.1"/>
    <property type="molecule type" value="Genomic_DNA"/>
</dbReference>
<sequence length="67" mass="7330">MQVQVIGLQSIPQLPFILCGVISVVGLIFSYAVRLLKGFLWSFLCIPPNTMTQYLCTVPHGNSMSSA</sequence>